<sequence>MSDHHDNEGLIRRLSMEATGAAALVGVGLRGKPASSVEANGIKVYPTQVLKDLSSETDALVKESKILKDKPIDHDSRITAVHFESQIELSVAEGETMNIIPVHYKDGTEPQVGGESIMPGNYAHLESGTRVSVEPDFHAVIVVSRLD</sequence>
<dbReference type="Proteomes" id="UP001201980">
    <property type="component" value="Unassembled WGS sequence"/>
</dbReference>
<name>A0AAD5WQT5_9PEZI</name>
<keyword evidence="2" id="KW-1185">Reference proteome</keyword>
<comment type="caution">
    <text evidence="1">The sequence shown here is derived from an EMBL/GenBank/DDBJ whole genome shotgun (WGS) entry which is preliminary data.</text>
</comment>
<dbReference type="EMBL" id="JAKWBI020000274">
    <property type="protein sequence ID" value="KAJ2897466.1"/>
    <property type="molecule type" value="Genomic_DNA"/>
</dbReference>
<dbReference type="AlphaFoldDB" id="A0AAD5WQT5"/>
<evidence type="ECO:0000313" key="2">
    <source>
        <dbReference type="Proteomes" id="UP001201980"/>
    </source>
</evidence>
<protein>
    <submittedName>
        <fullName evidence="1">Uncharacterized protein</fullName>
    </submittedName>
</protein>
<gene>
    <name evidence="1" type="ORF">MKZ38_004660</name>
</gene>
<proteinExistence type="predicted"/>
<accession>A0AAD5WQT5</accession>
<reference evidence="1" key="1">
    <citation type="submission" date="2022-07" db="EMBL/GenBank/DDBJ databases">
        <title>Draft genome sequence of Zalerion maritima ATCC 34329, a (micro)plastics degrading marine fungus.</title>
        <authorList>
            <person name="Paco A."/>
            <person name="Goncalves M.F.M."/>
            <person name="Rocha-Santos T.A.P."/>
            <person name="Alves A."/>
        </authorList>
    </citation>
    <scope>NUCLEOTIDE SEQUENCE</scope>
    <source>
        <strain evidence="1">ATCC 34329</strain>
    </source>
</reference>
<evidence type="ECO:0000313" key="1">
    <source>
        <dbReference type="EMBL" id="KAJ2897466.1"/>
    </source>
</evidence>
<organism evidence="1 2">
    <name type="scientific">Zalerion maritima</name>
    <dbReference type="NCBI Taxonomy" id="339359"/>
    <lineage>
        <taxon>Eukaryota</taxon>
        <taxon>Fungi</taxon>
        <taxon>Dikarya</taxon>
        <taxon>Ascomycota</taxon>
        <taxon>Pezizomycotina</taxon>
        <taxon>Sordariomycetes</taxon>
        <taxon>Lulworthiomycetidae</taxon>
        <taxon>Lulworthiales</taxon>
        <taxon>Lulworthiaceae</taxon>
        <taxon>Zalerion</taxon>
    </lineage>
</organism>